<name>A0A9P8CSZ9_9HYPO</name>
<dbReference type="Gene3D" id="2.60.120.10">
    <property type="entry name" value="Jelly Rolls"/>
    <property type="match status" value="1"/>
</dbReference>
<dbReference type="SMART" id="SM00558">
    <property type="entry name" value="JmjC"/>
    <property type="match status" value="1"/>
</dbReference>
<dbReference type="Pfam" id="PF13621">
    <property type="entry name" value="Cupin_8"/>
    <property type="match status" value="1"/>
</dbReference>
<proteinExistence type="predicted"/>
<reference evidence="2" key="1">
    <citation type="journal article" date="2021" name="IMA Fungus">
        <title>Genomic characterization of three marine fungi, including Emericellopsis atlantica sp. nov. with signatures of a generalist lifestyle and marine biomass degradation.</title>
        <authorList>
            <person name="Hagestad O.C."/>
            <person name="Hou L."/>
            <person name="Andersen J.H."/>
            <person name="Hansen E.H."/>
            <person name="Altermark B."/>
            <person name="Li C."/>
            <person name="Kuhnert E."/>
            <person name="Cox R.J."/>
            <person name="Crous P.W."/>
            <person name="Spatafora J.W."/>
            <person name="Lail K."/>
            <person name="Amirebrahimi M."/>
            <person name="Lipzen A."/>
            <person name="Pangilinan J."/>
            <person name="Andreopoulos W."/>
            <person name="Hayes R.D."/>
            <person name="Ng V."/>
            <person name="Grigoriev I.V."/>
            <person name="Jackson S.A."/>
            <person name="Sutton T.D.S."/>
            <person name="Dobson A.D.W."/>
            <person name="Rama T."/>
        </authorList>
    </citation>
    <scope>NUCLEOTIDE SEQUENCE</scope>
    <source>
        <strain evidence="2">TS7</strain>
    </source>
</reference>
<dbReference type="EMBL" id="MU251243">
    <property type="protein sequence ID" value="KAG9258313.1"/>
    <property type="molecule type" value="Genomic_DNA"/>
</dbReference>
<evidence type="ECO:0000313" key="2">
    <source>
        <dbReference type="EMBL" id="KAG9258313.1"/>
    </source>
</evidence>
<sequence length="329" mass="37222">MAAYGDADGTRAAVRELLTTYNDLNGARVEELDHEPSPLEFMRFVARNTPFVVRQGAASWKSHQKWTPDYLKDKLAGQRVNVAITPHGNADAPTFSPRHDSTVIAKPHEEEQAFDEFLDYVTTQELGQGSQSAEVRYAQTQNDNFRNEYISLFADAQSDIPFARIALQKEAEAINLWIGNSCSVTCLHRDPMENIYVQVLGRKHFILLPPLCHPCVNEKMMQPATYTRTGGVLTLEADEEEEMVPLATWDPDKAEEDATEFSHLAKPVRVTLDPGDMLYLPAMWYHKVKQSSNEEGCVVAMNYWYDMDYSGPFYPSTTFIRNLGVSDQN</sequence>
<dbReference type="PANTHER" id="PTHR12461:SF99">
    <property type="entry name" value="BIFUNCTIONAL PEPTIDASE AND (3S)-LYSYL HYDROXYLASE JMJD7"/>
    <property type="match status" value="1"/>
</dbReference>
<dbReference type="InterPro" id="IPR041667">
    <property type="entry name" value="Cupin_8"/>
</dbReference>
<evidence type="ECO:0000259" key="1">
    <source>
        <dbReference type="PROSITE" id="PS51184"/>
    </source>
</evidence>
<dbReference type="InterPro" id="IPR003347">
    <property type="entry name" value="JmjC_dom"/>
</dbReference>
<evidence type="ECO:0000313" key="3">
    <source>
        <dbReference type="Proteomes" id="UP000887229"/>
    </source>
</evidence>
<accession>A0A9P8CSZ9</accession>
<dbReference type="PROSITE" id="PS51184">
    <property type="entry name" value="JMJC"/>
    <property type="match status" value="1"/>
</dbReference>
<dbReference type="InterPro" id="IPR014710">
    <property type="entry name" value="RmlC-like_jellyroll"/>
</dbReference>
<feature type="domain" description="JmjC" evidence="1">
    <location>
        <begin position="135"/>
        <end position="320"/>
    </location>
</feature>
<dbReference type="Proteomes" id="UP000887229">
    <property type="component" value="Unassembled WGS sequence"/>
</dbReference>
<organism evidence="2 3">
    <name type="scientific">Emericellopsis atlantica</name>
    <dbReference type="NCBI Taxonomy" id="2614577"/>
    <lineage>
        <taxon>Eukaryota</taxon>
        <taxon>Fungi</taxon>
        <taxon>Dikarya</taxon>
        <taxon>Ascomycota</taxon>
        <taxon>Pezizomycotina</taxon>
        <taxon>Sordariomycetes</taxon>
        <taxon>Hypocreomycetidae</taxon>
        <taxon>Hypocreales</taxon>
        <taxon>Bionectriaceae</taxon>
        <taxon>Emericellopsis</taxon>
    </lineage>
</organism>
<dbReference type="GeneID" id="70288917"/>
<gene>
    <name evidence="2" type="ORF">F5Z01DRAFT_191374</name>
</gene>
<comment type="caution">
    <text evidence="2">The sequence shown here is derived from an EMBL/GenBank/DDBJ whole genome shotgun (WGS) entry which is preliminary data.</text>
</comment>
<dbReference type="AlphaFoldDB" id="A0A9P8CSZ9"/>
<dbReference type="RefSeq" id="XP_046122237.1">
    <property type="nucleotide sequence ID" value="XM_046258014.1"/>
</dbReference>
<protein>
    <submittedName>
        <fullName evidence="2">Pla2g4b</fullName>
    </submittedName>
</protein>
<dbReference type="OrthoDB" id="415358at2759"/>
<dbReference type="PANTHER" id="PTHR12461">
    <property type="entry name" value="HYPOXIA-INDUCIBLE FACTOR 1 ALPHA INHIBITOR-RELATED"/>
    <property type="match status" value="1"/>
</dbReference>
<keyword evidence="3" id="KW-1185">Reference proteome</keyword>
<dbReference type="SUPFAM" id="SSF51197">
    <property type="entry name" value="Clavaminate synthase-like"/>
    <property type="match status" value="1"/>
</dbReference>